<dbReference type="AlphaFoldDB" id="A0A7W9SM33"/>
<evidence type="ECO:0000313" key="4">
    <source>
        <dbReference type="Proteomes" id="UP000520814"/>
    </source>
</evidence>
<gene>
    <name evidence="3" type="ORF">HNQ39_000913</name>
</gene>
<dbReference type="EMBL" id="JACHGW010000001">
    <property type="protein sequence ID" value="MBB6049151.1"/>
    <property type="molecule type" value="Genomic_DNA"/>
</dbReference>
<evidence type="ECO:0008006" key="5">
    <source>
        <dbReference type="Google" id="ProtNLM"/>
    </source>
</evidence>
<feature type="signal peptide" evidence="2">
    <location>
        <begin position="1"/>
        <end position="24"/>
    </location>
</feature>
<sequence>MIRFTTRAALSGVALALMVSGAQARPPFAEKEGKKCNYCHAPAPPKLGYRALYYKMHNLTFEGFDDAAEAKKAGVEVGPDPEPKPKSWTAPKAAEGEKPASKAPEAPKGPSVADLKKKSDAASAALAKKPKDAKLKAAAAQAMAEYGHGQMLDQTVPPRQRYPQALATLRKAKALDPKNKVALDDIKAIEDAYTSMGMPIPK</sequence>
<feature type="chain" id="PRO_5031046275" description="Cytochrome c domain-containing protein" evidence="2">
    <location>
        <begin position="25"/>
        <end position="202"/>
    </location>
</feature>
<comment type="caution">
    <text evidence="3">The sequence shown here is derived from an EMBL/GenBank/DDBJ whole genome shotgun (WGS) entry which is preliminary data.</text>
</comment>
<reference evidence="3 4" key="1">
    <citation type="submission" date="2020-08" db="EMBL/GenBank/DDBJ databases">
        <title>Genomic Encyclopedia of Type Strains, Phase IV (KMG-IV): sequencing the most valuable type-strain genomes for metagenomic binning, comparative biology and taxonomic classification.</title>
        <authorList>
            <person name="Goeker M."/>
        </authorList>
    </citation>
    <scope>NUCLEOTIDE SEQUENCE [LARGE SCALE GENOMIC DNA]</scope>
    <source>
        <strain evidence="3 4">DSM 23562</strain>
    </source>
</reference>
<evidence type="ECO:0000256" key="2">
    <source>
        <dbReference type="SAM" id="SignalP"/>
    </source>
</evidence>
<protein>
    <recommendedName>
        <fullName evidence="5">Cytochrome c domain-containing protein</fullName>
    </recommendedName>
</protein>
<keyword evidence="4" id="KW-1185">Reference proteome</keyword>
<evidence type="ECO:0000313" key="3">
    <source>
        <dbReference type="EMBL" id="MBB6049151.1"/>
    </source>
</evidence>
<dbReference type="Proteomes" id="UP000520814">
    <property type="component" value="Unassembled WGS sequence"/>
</dbReference>
<keyword evidence="2" id="KW-0732">Signal</keyword>
<evidence type="ECO:0000256" key="1">
    <source>
        <dbReference type="SAM" id="MobiDB-lite"/>
    </source>
</evidence>
<dbReference type="RefSeq" id="WP_184192768.1">
    <property type="nucleotide sequence ID" value="NZ_JACHGW010000001.1"/>
</dbReference>
<name>A0A7W9SM33_ARMRO</name>
<feature type="region of interest" description="Disordered" evidence="1">
    <location>
        <begin position="72"/>
        <end position="117"/>
    </location>
</feature>
<organism evidence="3 4">
    <name type="scientific">Armatimonas rosea</name>
    <dbReference type="NCBI Taxonomy" id="685828"/>
    <lineage>
        <taxon>Bacteria</taxon>
        <taxon>Bacillati</taxon>
        <taxon>Armatimonadota</taxon>
        <taxon>Armatimonadia</taxon>
        <taxon>Armatimonadales</taxon>
        <taxon>Armatimonadaceae</taxon>
        <taxon>Armatimonas</taxon>
    </lineage>
</organism>
<proteinExistence type="predicted"/>
<accession>A0A7W9SM33</accession>